<dbReference type="PANTHER" id="PTHR33371:SF18">
    <property type="entry name" value="MCE-FAMILY PROTEIN MCE3C"/>
    <property type="match status" value="1"/>
</dbReference>
<evidence type="ECO:0000313" key="4">
    <source>
        <dbReference type="Proteomes" id="UP000515663"/>
    </source>
</evidence>
<keyword evidence="1" id="KW-1133">Transmembrane helix</keyword>
<evidence type="ECO:0000313" key="3">
    <source>
        <dbReference type="EMBL" id="QMT01039.1"/>
    </source>
</evidence>
<dbReference type="KEGG" id="gji:H1R19_19585"/>
<dbReference type="RefSeq" id="WP_219849873.1">
    <property type="nucleotide sequence ID" value="NZ_CP059491.1"/>
</dbReference>
<keyword evidence="4" id="KW-1185">Reference proteome</keyword>
<dbReference type="Proteomes" id="UP000515663">
    <property type="component" value="Chromosome"/>
</dbReference>
<evidence type="ECO:0000256" key="1">
    <source>
        <dbReference type="SAM" id="Phobius"/>
    </source>
</evidence>
<dbReference type="InterPro" id="IPR003399">
    <property type="entry name" value="Mce/MlaD"/>
</dbReference>
<dbReference type="EMBL" id="CP059491">
    <property type="protein sequence ID" value="QMT01039.1"/>
    <property type="molecule type" value="Genomic_DNA"/>
</dbReference>
<dbReference type="Pfam" id="PF02470">
    <property type="entry name" value="MlaD"/>
    <property type="match status" value="1"/>
</dbReference>
<evidence type="ECO:0000259" key="2">
    <source>
        <dbReference type="Pfam" id="PF02470"/>
    </source>
</evidence>
<proteinExistence type="predicted"/>
<keyword evidence="1" id="KW-0472">Membrane</keyword>
<sequence length="332" mass="35853">MPGQLRRGAARVRNSDLLKGLIAVVVAAVLVATVGILYMNPPNTKTVSFMTKDAISVRGGEDVRVAGISVGKVESVELGDDAVEVGLQIGSDTRIGDESRVEVRLLTAVGGYFVTLIPLGETVSGNTVIPLERVTVPYTIADTLQELPRVTDNTEGVPVEATLDELSRGLGSHPDGIRDAVAGMQTIARVVDRQKKQVESILSMVGRYSATFDESRAFVSSLIDKANILISTFHIHRVGFNEAYFYLGNVLSRLGPIGRFYMNHRHQVADAVQKTRDLAGGLRDEMGGLIGNLETARDQLMRLVEPVDVAVRGGQFEIDASNLCLPVRGRQC</sequence>
<gene>
    <name evidence="3" type="ORF">H1R19_19585</name>
</gene>
<protein>
    <submittedName>
        <fullName evidence="3">MCE family protein</fullName>
    </submittedName>
</protein>
<keyword evidence="1" id="KW-0812">Transmembrane</keyword>
<name>A0A7D7LVN7_9ACTN</name>
<dbReference type="GO" id="GO:0005576">
    <property type="term" value="C:extracellular region"/>
    <property type="evidence" value="ECO:0007669"/>
    <property type="project" value="TreeGrafter"/>
</dbReference>
<organism evidence="3 4">
    <name type="scientific">Gordonia jinghuaiqii</name>
    <dbReference type="NCBI Taxonomy" id="2758710"/>
    <lineage>
        <taxon>Bacteria</taxon>
        <taxon>Bacillati</taxon>
        <taxon>Actinomycetota</taxon>
        <taxon>Actinomycetes</taxon>
        <taxon>Mycobacteriales</taxon>
        <taxon>Gordoniaceae</taxon>
        <taxon>Gordonia</taxon>
    </lineage>
</organism>
<feature type="domain" description="Mce/MlaD" evidence="2">
    <location>
        <begin position="44"/>
        <end position="118"/>
    </location>
</feature>
<accession>A0A7D7LVN7</accession>
<dbReference type="AlphaFoldDB" id="A0A7D7LVN7"/>
<dbReference type="InterPro" id="IPR052336">
    <property type="entry name" value="MlaD_Phospholipid_Transporter"/>
</dbReference>
<dbReference type="PANTHER" id="PTHR33371">
    <property type="entry name" value="INTERMEMBRANE PHOSPHOLIPID TRANSPORT SYSTEM BINDING PROTEIN MLAD-RELATED"/>
    <property type="match status" value="1"/>
</dbReference>
<reference evidence="4" key="1">
    <citation type="submission" date="2020-07" db="EMBL/GenBank/DDBJ databases">
        <title>novel species isolated from the respiratory tract of Marmot.</title>
        <authorList>
            <person name="Zhang G."/>
        </authorList>
    </citation>
    <scope>NUCLEOTIDE SEQUENCE [LARGE SCALE GENOMIC DNA]</scope>
    <source>
        <strain evidence="4">686</strain>
    </source>
</reference>
<feature type="transmembrane region" description="Helical" evidence="1">
    <location>
        <begin position="21"/>
        <end position="39"/>
    </location>
</feature>